<dbReference type="InterPro" id="IPR039661">
    <property type="entry name" value="ELP3"/>
</dbReference>
<dbReference type="GO" id="GO:0003824">
    <property type="term" value="F:catalytic activity"/>
    <property type="evidence" value="ECO:0007669"/>
    <property type="project" value="InterPro"/>
</dbReference>
<comment type="caution">
    <text evidence="8">The sequence shown here is derived from an EMBL/GenBank/DDBJ whole genome shotgun (WGS) entry which is preliminary data.</text>
</comment>
<dbReference type="SFLD" id="SFLDG01086">
    <property type="entry name" value="elongater_protein-like"/>
    <property type="match status" value="1"/>
</dbReference>
<dbReference type="Pfam" id="PF16199">
    <property type="entry name" value="Radical_SAM_C"/>
    <property type="match status" value="1"/>
</dbReference>
<feature type="domain" description="Radical SAM core" evidence="7">
    <location>
        <begin position="3"/>
        <end position="242"/>
    </location>
</feature>
<proteinExistence type="predicted"/>
<dbReference type="InterPro" id="IPR023404">
    <property type="entry name" value="rSAM_horseshoe"/>
</dbReference>
<dbReference type="PROSITE" id="PS51918">
    <property type="entry name" value="RADICAL_SAM"/>
    <property type="match status" value="1"/>
</dbReference>
<dbReference type="EMBL" id="JAGSOJ010000003">
    <property type="protein sequence ID" value="MCM1991085.1"/>
    <property type="molecule type" value="Genomic_DNA"/>
</dbReference>
<reference evidence="8" key="1">
    <citation type="journal article" date="2021" name="mSystems">
        <title>Bacteria and Archaea Synergistically Convert Glycine Betaine to Biogenic Methane in the Formosa Cold Seep of the South China Sea.</title>
        <authorList>
            <person name="Li L."/>
            <person name="Zhang W."/>
            <person name="Zhang S."/>
            <person name="Song L."/>
            <person name="Sun Q."/>
            <person name="Zhang H."/>
            <person name="Xiang H."/>
            <person name="Dong X."/>
        </authorList>
    </citation>
    <scope>NUCLEOTIDE SEQUENCE</scope>
    <source>
        <strain evidence="8">ZWT</strain>
    </source>
</reference>
<evidence type="ECO:0000313" key="8">
    <source>
        <dbReference type="EMBL" id="MCM1991085.1"/>
    </source>
</evidence>
<sequence>MSKSYYIIPVFVPHEGCPHDCAFCNQHSITGKHEEISTTEIRNMIDEYIESINKKKDKEAIVEISFFGGTFTGIDIKKQKMLLSIAKEYKSKGKIKFIRLSTRPDYINDEILKNLKEYEVDIIELGAQSFDNKVLKAANRGHTAEDIEKASQLIKEYGFTLGIQLMLGLPKADFESDFYSAKKAVDVKPDFTRLYPSLVIKNTEMESMYELGEYTPYTIEECIEITKRIFAFFEVNDIKVIRIGLQPTKEISSGSELVSGPYHPAIRELIEGSLINDMISRSIIDLKEDVDLIINHKDLSKLYCWKKKFFNKLLLDFNGNIKVETSKEINRNQFVVKYGKKYIKLELRDYLNEFIKKVMGDEFNEKKK</sequence>
<dbReference type="GO" id="GO:0046872">
    <property type="term" value="F:metal ion binding"/>
    <property type="evidence" value="ECO:0007669"/>
    <property type="project" value="UniProtKB-KW"/>
</dbReference>
<evidence type="ECO:0000256" key="2">
    <source>
        <dbReference type="ARBA" id="ARBA00022485"/>
    </source>
</evidence>
<dbReference type="Proteomes" id="UP001056429">
    <property type="component" value="Unassembled WGS sequence"/>
</dbReference>
<keyword evidence="2" id="KW-0004">4Fe-4S</keyword>
<keyword evidence="5" id="KW-0408">Iron</keyword>
<evidence type="ECO:0000256" key="4">
    <source>
        <dbReference type="ARBA" id="ARBA00022723"/>
    </source>
</evidence>
<dbReference type="SUPFAM" id="SSF102114">
    <property type="entry name" value="Radical SAM enzymes"/>
    <property type="match status" value="1"/>
</dbReference>
<dbReference type="InterPro" id="IPR006638">
    <property type="entry name" value="Elp3/MiaA/NifB-like_rSAM"/>
</dbReference>
<keyword evidence="6" id="KW-0411">Iron-sulfur</keyword>
<organism evidence="8 9">
    <name type="scientific">Oceanirhabdus seepicola</name>
    <dbReference type="NCBI Taxonomy" id="2828781"/>
    <lineage>
        <taxon>Bacteria</taxon>
        <taxon>Bacillati</taxon>
        <taxon>Bacillota</taxon>
        <taxon>Clostridia</taxon>
        <taxon>Eubacteriales</taxon>
        <taxon>Clostridiaceae</taxon>
        <taxon>Oceanirhabdus</taxon>
    </lineage>
</organism>
<dbReference type="CDD" id="cd01335">
    <property type="entry name" value="Radical_SAM"/>
    <property type="match status" value="1"/>
</dbReference>
<dbReference type="InterPro" id="IPR032432">
    <property type="entry name" value="Radical_SAM_C"/>
</dbReference>
<dbReference type="Gene3D" id="3.80.30.20">
    <property type="entry name" value="tm_1862 like domain"/>
    <property type="match status" value="1"/>
</dbReference>
<keyword evidence="3" id="KW-0949">S-adenosyl-L-methionine</keyword>
<name>A0A9J6P5J9_9CLOT</name>
<evidence type="ECO:0000313" key="9">
    <source>
        <dbReference type="Proteomes" id="UP001056429"/>
    </source>
</evidence>
<dbReference type="InterPro" id="IPR007197">
    <property type="entry name" value="rSAM"/>
</dbReference>
<evidence type="ECO:0000259" key="7">
    <source>
        <dbReference type="PROSITE" id="PS51918"/>
    </source>
</evidence>
<dbReference type="Pfam" id="PF04055">
    <property type="entry name" value="Radical_SAM"/>
    <property type="match status" value="1"/>
</dbReference>
<evidence type="ECO:0000256" key="1">
    <source>
        <dbReference type="ARBA" id="ARBA00001966"/>
    </source>
</evidence>
<dbReference type="GO" id="GO:0002926">
    <property type="term" value="P:tRNA wobble base 5-methoxycarbonylmethyl-2-thiouridinylation"/>
    <property type="evidence" value="ECO:0007669"/>
    <property type="project" value="TreeGrafter"/>
</dbReference>
<dbReference type="InterPro" id="IPR058240">
    <property type="entry name" value="rSAM_sf"/>
</dbReference>
<keyword evidence="9" id="KW-1185">Reference proteome</keyword>
<dbReference type="FunFam" id="3.80.30.20:FF:000016">
    <property type="entry name" value="Oxygen-independent coproporphyrinogen III oxidase"/>
    <property type="match status" value="1"/>
</dbReference>
<accession>A0A9J6P5J9</accession>
<keyword evidence="4" id="KW-0479">Metal-binding</keyword>
<dbReference type="SMART" id="SM00729">
    <property type="entry name" value="Elp3"/>
    <property type="match status" value="1"/>
</dbReference>
<dbReference type="PANTHER" id="PTHR11135:SF0">
    <property type="entry name" value="ELONGATOR COMPLEX PROTEIN 3"/>
    <property type="match status" value="1"/>
</dbReference>
<evidence type="ECO:0000256" key="3">
    <source>
        <dbReference type="ARBA" id="ARBA00022691"/>
    </source>
</evidence>
<evidence type="ECO:0000256" key="5">
    <source>
        <dbReference type="ARBA" id="ARBA00023004"/>
    </source>
</evidence>
<protein>
    <submittedName>
        <fullName evidence="8">Radical SAM protein</fullName>
    </submittedName>
</protein>
<dbReference type="GO" id="GO:0051539">
    <property type="term" value="F:4 iron, 4 sulfur cluster binding"/>
    <property type="evidence" value="ECO:0007669"/>
    <property type="project" value="UniProtKB-KW"/>
</dbReference>
<dbReference type="PANTHER" id="PTHR11135">
    <property type="entry name" value="HISTONE ACETYLTRANSFERASE-RELATED"/>
    <property type="match status" value="1"/>
</dbReference>
<dbReference type="GO" id="GO:0005737">
    <property type="term" value="C:cytoplasm"/>
    <property type="evidence" value="ECO:0007669"/>
    <property type="project" value="TreeGrafter"/>
</dbReference>
<reference evidence="8" key="2">
    <citation type="submission" date="2021-04" db="EMBL/GenBank/DDBJ databases">
        <authorList>
            <person name="Dong X."/>
        </authorList>
    </citation>
    <scope>NUCLEOTIDE SEQUENCE</scope>
    <source>
        <strain evidence="8">ZWT</strain>
    </source>
</reference>
<gene>
    <name evidence="8" type="ORF">KDK92_15235</name>
</gene>
<dbReference type="AlphaFoldDB" id="A0A9J6P5J9"/>
<dbReference type="SFLD" id="SFLDG01082">
    <property type="entry name" value="B12-binding_domain_containing"/>
    <property type="match status" value="1"/>
</dbReference>
<dbReference type="RefSeq" id="WP_250860190.1">
    <property type="nucleotide sequence ID" value="NZ_JAGSOJ010000003.1"/>
</dbReference>
<evidence type="ECO:0000256" key="6">
    <source>
        <dbReference type="ARBA" id="ARBA00023014"/>
    </source>
</evidence>
<dbReference type="SFLD" id="SFLDS00029">
    <property type="entry name" value="Radical_SAM"/>
    <property type="match status" value="1"/>
</dbReference>
<comment type="cofactor">
    <cofactor evidence="1">
        <name>[4Fe-4S] cluster</name>
        <dbReference type="ChEBI" id="CHEBI:49883"/>
    </cofactor>
</comment>